<dbReference type="InParanoid" id="A0A2P5EE55"/>
<proteinExistence type="predicted"/>
<name>A0A2P5EE55_TREOI</name>
<organism evidence="2 3">
    <name type="scientific">Trema orientale</name>
    <name type="common">Charcoal tree</name>
    <name type="synonym">Celtis orientalis</name>
    <dbReference type="NCBI Taxonomy" id="63057"/>
    <lineage>
        <taxon>Eukaryota</taxon>
        <taxon>Viridiplantae</taxon>
        <taxon>Streptophyta</taxon>
        <taxon>Embryophyta</taxon>
        <taxon>Tracheophyta</taxon>
        <taxon>Spermatophyta</taxon>
        <taxon>Magnoliopsida</taxon>
        <taxon>eudicotyledons</taxon>
        <taxon>Gunneridae</taxon>
        <taxon>Pentapetalae</taxon>
        <taxon>rosids</taxon>
        <taxon>fabids</taxon>
        <taxon>Rosales</taxon>
        <taxon>Cannabaceae</taxon>
        <taxon>Trema</taxon>
    </lineage>
</organism>
<comment type="caution">
    <text evidence="2">The sequence shown here is derived from an EMBL/GenBank/DDBJ whole genome shotgun (WGS) entry which is preliminary data.</text>
</comment>
<dbReference type="AlphaFoldDB" id="A0A2P5EE55"/>
<feature type="compositionally biased region" description="Acidic residues" evidence="1">
    <location>
        <begin position="49"/>
        <end position="58"/>
    </location>
</feature>
<evidence type="ECO:0000256" key="1">
    <source>
        <dbReference type="SAM" id="MobiDB-lite"/>
    </source>
</evidence>
<dbReference type="Proteomes" id="UP000237000">
    <property type="component" value="Unassembled WGS sequence"/>
</dbReference>
<evidence type="ECO:0000313" key="2">
    <source>
        <dbReference type="EMBL" id="PON83828.1"/>
    </source>
</evidence>
<dbReference type="EMBL" id="JXTC01000172">
    <property type="protein sequence ID" value="PON83828.1"/>
    <property type="molecule type" value="Genomic_DNA"/>
</dbReference>
<keyword evidence="3" id="KW-1185">Reference proteome</keyword>
<feature type="compositionally biased region" description="Basic and acidic residues" evidence="1">
    <location>
        <begin position="26"/>
        <end position="37"/>
    </location>
</feature>
<feature type="region of interest" description="Disordered" evidence="1">
    <location>
        <begin position="26"/>
        <end position="70"/>
    </location>
</feature>
<evidence type="ECO:0000313" key="3">
    <source>
        <dbReference type="Proteomes" id="UP000237000"/>
    </source>
</evidence>
<accession>A0A2P5EE55</accession>
<protein>
    <submittedName>
        <fullName evidence="2">Uncharacterized protein</fullName>
    </submittedName>
</protein>
<gene>
    <name evidence="2" type="ORF">TorRG33x02_203790</name>
</gene>
<reference evidence="3" key="1">
    <citation type="submission" date="2016-06" db="EMBL/GenBank/DDBJ databases">
        <title>Parallel loss of symbiosis genes in relatives of nitrogen-fixing non-legume Parasponia.</title>
        <authorList>
            <person name="Van Velzen R."/>
            <person name="Holmer R."/>
            <person name="Bu F."/>
            <person name="Rutten L."/>
            <person name="Van Zeijl A."/>
            <person name="Liu W."/>
            <person name="Santuari L."/>
            <person name="Cao Q."/>
            <person name="Sharma T."/>
            <person name="Shen D."/>
            <person name="Roswanjaya Y."/>
            <person name="Wardhani T."/>
            <person name="Kalhor M.S."/>
            <person name="Jansen J."/>
            <person name="Van den Hoogen J."/>
            <person name="Gungor B."/>
            <person name="Hartog M."/>
            <person name="Hontelez J."/>
            <person name="Verver J."/>
            <person name="Yang W.-C."/>
            <person name="Schijlen E."/>
            <person name="Repin R."/>
            <person name="Schilthuizen M."/>
            <person name="Schranz E."/>
            <person name="Heidstra R."/>
            <person name="Miyata K."/>
            <person name="Fedorova E."/>
            <person name="Kohlen W."/>
            <person name="Bisseling T."/>
            <person name="Smit S."/>
            <person name="Geurts R."/>
        </authorList>
    </citation>
    <scope>NUCLEOTIDE SEQUENCE [LARGE SCALE GENOMIC DNA]</scope>
    <source>
        <strain evidence="3">cv. RG33-2</strain>
    </source>
</reference>
<sequence>MKNLNDDEEFLNVFGVNMEGEYGDQIKEHDIKEKEEMTGEGFVSKNKDDEENGVDDNGVDNNNEWTDPEV</sequence>